<keyword evidence="6" id="KW-0560">Oxidoreductase</keyword>
<dbReference type="Proteomes" id="UP000390335">
    <property type="component" value="Unassembled WGS sequence"/>
</dbReference>
<accession>A0ABQ0ZDY8</accession>
<evidence type="ECO:0000256" key="9">
    <source>
        <dbReference type="ARBA" id="ARBA00049401"/>
    </source>
</evidence>
<evidence type="ECO:0000256" key="8">
    <source>
        <dbReference type="ARBA" id="ARBA00031155"/>
    </source>
</evidence>
<comment type="caution">
    <text evidence="10">The sequence shown here is derived from an EMBL/GenBank/DDBJ whole genome shotgun (WGS) entry which is preliminary data.</text>
</comment>
<dbReference type="PANTHER" id="PTHR42747">
    <property type="entry name" value="NITRONATE MONOOXYGENASE-RELATED"/>
    <property type="match status" value="1"/>
</dbReference>
<evidence type="ECO:0000256" key="6">
    <source>
        <dbReference type="ARBA" id="ARBA00023002"/>
    </source>
</evidence>
<dbReference type="Pfam" id="PF03060">
    <property type="entry name" value="NMO"/>
    <property type="match status" value="1"/>
</dbReference>
<dbReference type="RefSeq" id="WP_152094935.1">
    <property type="nucleotide sequence ID" value="NZ_BLAJ01000021.1"/>
</dbReference>
<evidence type="ECO:0000256" key="4">
    <source>
        <dbReference type="ARBA" id="ARBA00022630"/>
    </source>
</evidence>
<name>A0ABQ0ZDY8_9HYPH</name>
<organism evidence="10 11">
    <name type="scientific">Rhizobium dioscoreae</name>
    <dbReference type="NCBI Taxonomy" id="2653122"/>
    <lineage>
        <taxon>Bacteria</taxon>
        <taxon>Pseudomonadati</taxon>
        <taxon>Pseudomonadota</taxon>
        <taxon>Alphaproteobacteria</taxon>
        <taxon>Hyphomicrobiales</taxon>
        <taxon>Rhizobiaceae</taxon>
        <taxon>Rhizobium/Agrobacterium group</taxon>
        <taxon>Rhizobium</taxon>
    </lineage>
</organism>
<keyword evidence="10" id="KW-0223">Dioxygenase</keyword>
<dbReference type="CDD" id="cd04730">
    <property type="entry name" value="NPD_like"/>
    <property type="match status" value="1"/>
</dbReference>
<dbReference type="SUPFAM" id="SSF51412">
    <property type="entry name" value="Inosine monophosphate dehydrogenase (IMPDH)"/>
    <property type="match status" value="1"/>
</dbReference>
<evidence type="ECO:0000256" key="2">
    <source>
        <dbReference type="ARBA" id="ARBA00009881"/>
    </source>
</evidence>
<evidence type="ECO:0000256" key="1">
    <source>
        <dbReference type="ARBA" id="ARBA00001917"/>
    </source>
</evidence>
<keyword evidence="3" id="KW-0216">Detoxification</keyword>
<dbReference type="Gene3D" id="3.20.20.70">
    <property type="entry name" value="Aldolase class I"/>
    <property type="match status" value="1"/>
</dbReference>
<comment type="catalytic activity">
    <reaction evidence="9">
        <text>3 propionate 3-nitronate + 3 O2 + H2O = 3 3-oxopropanoate + 2 nitrate + nitrite + H2O2 + 3 H(+)</text>
        <dbReference type="Rhea" id="RHEA:57332"/>
        <dbReference type="ChEBI" id="CHEBI:15377"/>
        <dbReference type="ChEBI" id="CHEBI:15378"/>
        <dbReference type="ChEBI" id="CHEBI:15379"/>
        <dbReference type="ChEBI" id="CHEBI:16240"/>
        <dbReference type="ChEBI" id="CHEBI:16301"/>
        <dbReference type="ChEBI" id="CHEBI:17632"/>
        <dbReference type="ChEBI" id="CHEBI:33190"/>
        <dbReference type="ChEBI" id="CHEBI:136067"/>
    </reaction>
</comment>
<evidence type="ECO:0000256" key="3">
    <source>
        <dbReference type="ARBA" id="ARBA00022575"/>
    </source>
</evidence>
<evidence type="ECO:0000313" key="10">
    <source>
        <dbReference type="EMBL" id="GES53607.1"/>
    </source>
</evidence>
<evidence type="ECO:0000256" key="5">
    <source>
        <dbReference type="ARBA" id="ARBA00022643"/>
    </source>
</evidence>
<dbReference type="GO" id="GO:0051213">
    <property type="term" value="F:dioxygenase activity"/>
    <property type="evidence" value="ECO:0007669"/>
    <property type="project" value="UniProtKB-KW"/>
</dbReference>
<dbReference type="InterPro" id="IPR013785">
    <property type="entry name" value="Aldolase_TIM"/>
</dbReference>
<dbReference type="PANTHER" id="PTHR42747:SF3">
    <property type="entry name" value="NITRONATE MONOOXYGENASE-RELATED"/>
    <property type="match status" value="1"/>
</dbReference>
<dbReference type="EMBL" id="BLAJ01000021">
    <property type="protein sequence ID" value="GES53607.1"/>
    <property type="molecule type" value="Genomic_DNA"/>
</dbReference>
<dbReference type="InterPro" id="IPR004136">
    <property type="entry name" value="NMO"/>
</dbReference>
<comment type="similarity">
    <text evidence="2">Belongs to the nitronate monooxygenase family. NMO class I subfamily.</text>
</comment>
<keyword evidence="5" id="KW-0288">FMN</keyword>
<keyword evidence="11" id="KW-1185">Reference proteome</keyword>
<reference evidence="10 11" key="1">
    <citation type="journal article" date="2020" name="Genome Biol. Evol.">
        <title>Rhizobium dioscoreae sp. nov., a plant growth-promoting bacterium isolated from yam (Dioscorea species).</title>
        <authorList>
            <person name="Ouyabe M."/>
            <person name="Tanaka N."/>
            <person name="Shiwa Y."/>
            <person name="Fujita N."/>
            <person name="Kikuno H."/>
            <person name="Babil P."/>
            <person name="Shiwachi H."/>
        </authorList>
    </citation>
    <scope>NUCLEOTIDE SEQUENCE [LARGE SCALE GENOMIC DNA]</scope>
    <source>
        <strain evidence="10 11">S-93</strain>
    </source>
</reference>
<proteinExistence type="inferred from homology"/>
<evidence type="ECO:0000313" key="11">
    <source>
        <dbReference type="Proteomes" id="UP000390335"/>
    </source>
</evidence>
<evidence type="ECO:0000256" key="7">
    <source>
        <dbReference type="ARBA" id="ARBA00023033"/>
    </source>
</evidence>
<comment type="cofactor">
    <cofactor evidence="1">
        <name>FMN</name>
        <dbReference type="ChEBI" id="CHEBI:58210"/>
    </cofactor>
</comment>
<protein>
    <recommendedName>
        <fullName evidence="8">Propionate 3-nitronate monooxygenase</fullName>
    </recommendedName>
</protein>
<sequence length="361" mass="37872">MNAWPNRRALDLFGIELPVIQAPMAGATTVEMAIAAARAGGLGSIPSALLSVEQLREAFRQFRLATKAPVNANFFAHVSPPANPTAQMRWRAALAPYYVEAGLDPAVPIAAGGRAPFDSTFCEAVEEFRPEIVSFHFGLPDQLLIRRVKAAGSKVISSATTVAEAVWLEDNGVDAVIAMGYEAGGHRGNFLTHDMATQVGTMALVPQVVDAVDVPVIAAGGIADGRGVAAAMMLGASAVQVGTAYLFTPEAKIPKVHLTAVEAAGDDNTAVTNVMTGRPARGVINRLMKELGPLSEIAPAFPTAALALAPLKASAEAVGKDHFTNLWAGQSARLSPRLGSEELTRRLSEEALAVIAKFSFR</sequence>
<keyword evidence="7" id="KW-0503">Monooxygenase</keyword>
<gene>
    <name evidence="10" type="ORF">RsS93_62210</name>
</gene>
<keyword evidence="4" id="KW-0285">Flavoprotein</keyword>